<comment type="similarity">
    <text evidence="1">Belongs to the LysR transcriptional regulatory family.</text>
</comment>
<evidence type="ECO:0000256" key="1">
    <source>
        <dbReference type="ARBA" id="ARBA00009437"/>
    </source>
</evidence>
<evidence type="ECO:0000256" key="2">
    <source>
        <dbReference type="ARBA" id="ARBA00023015"/>
    </source>
</evidence>
<evidence type="ECO:0000313" key="6">
    <source>
        <dbReference type="EMBL" id="RAK39584.1"/>
    </source>
</evidence>
<dbReference type="PRINTS" id="PR00039">
    <property type="entry name" value="HTHLYSR"/>
</dbReference>
<dbReference type="PROSITE" id="PS50931">
    <property type="entry name" value="HTH_LYSR"/>
    <property type="match status" value="1"/>
</dbReference>
<dbReference type="Gene3D" id="1.10.10.10">
    <property type="entry name" value="Winged helix-like DNA-binding domain superfamily/Winged helix DNA-binding domain"/>
    <property type="match status" value="1"/>
</dbReference>
<dbReference type="SUPFAM" id="SSF53850">
    <property type="entry name" value="Periplasmic binding protein-like II"/>
    <property type="match status" value="1"/>
</dbReference>
<dbReference type="Pfam" id="PF00126">
    <property type="entry name" value="HTH_1"/>
    <property type="match status" value="1"/>
</dbReference>
<keyword evidence="7" id="KW-1185">Reference proteome</keyword>
<feature type="domain" description="HTH lysR-type" evidence="5">
    <location>
        <begin position="12"/>
        <end position="67"/>
    </location>
</feature>
<dbReference type="PANTHER" id="PTHR30346">
    <property type="entry name" value="TRANSCRIPTIONAL DUAL REGULATOR HCAR-RELATED"/>
    <property type="match status" value="1"/>
</dbReference>
<evidence type="ECO:0000256" key="3">
    <source>
        <dbReference type="ARBA" id="ARBA00023125"/>
    </source>
</evidence>
<dbReference type="GO" id="GO:0003677">
    <property type="term" value="F:DNA binding"/>
    <property type="evidence" value="ECO:0007669"/>
    <property type="project" value="UniProtKB-KW"/>
</dbReference>
<protein>
    <submittedName>
        <fullName evidence="6">DNA-binding transcriptional LysR family regulator</fullName>
    </submittedName>
</protein>
<dbReference type="EMBL" id="QLMJ01000004">
    <property type="protein sequence ID" value="RAK39584.1"/>
    <property type="molecule type" value="Genomic_DNA"/>
</dbReference>
<dbReference type="Pfam" id="PF03466">
    <property type="entry name" value="LysR_substrate"/>
    <property type="match status" value="1"/>
</dbReference>
<dbReference type="Proteomes" id="UP000249341">
    <property type="component" value="Unassembled WGS sequence"/>
</dbReference>
<dbReference type="GO" id="GO:0003700">
    <property type="term" value="F:DNA-binding transcription factor activity"/>
    <property type="evidence" value="ECO:0007669"/>
    <property type="project" value="InterPro"/>
</dbReference>
<dbReference type="InterPro" id="IPR000847">
    <property type="entry name" value="LysR_HTH_N"/>
</dbReference>
<dbReference type="Gene3D" id="3.40.190.10">
    <property type="entry name" value="Periplasmic binding protein-like II"/>
    <property type="match status" value="2"/>
</dbReference>
<reference evidence="6 7" key="1">
    <citation type="submission" date="2018-06" db="EMBL/GenBank/DDBJ databases">
        <title>Genomic Encyclopedia of Type Strains, Phase III (KMG-III): the genomes of soil and plant-associated and newly described type strains.</title>
        <authorList>
            <person name="Whitman W."/>
        </authorList>
    </citation>
    <scope>NUCLEOTIDE SEQUENCE [LARGE SCALE GENOMIC DNA]</scope>
    <source>
        <strain evidence="6 7">CGMCC 4.7090</strain>
    </source>
</reference>
<dbReference type="InterPro" id="IPR036388">
    <property type="entry name" value="WH-like_DNA-bd_sf"/>
</dbReference>
<keyword evidence="2" id="KW-0805">Transcription regulation</keyword>
<dbReference type="InterPro" id="IPR036390">
    <property type="entry name" value="WH_DNA-bd_sf"/>
</dbReference>
<sequence>MISDCGISIRDVDPNLLRTFVAVAETGSFSLAAQRLRYTQSAVSQQIAALEADLGTPLLTRRPVTLTPAGERLLRHAQLILVRLEAARADVIRAVAPPGRLTLGLTPLAWSGQVAAALAGLRAAMPRLRFRVITAGKDRIVTDAATGKIDLGLVDGFAAPSDPLRLPEPGGAGATGIAEDPAVVAVPDGHPLAGRAALDLADLTDAYWIDAPEVAPAGVTVSEVARAGTAVSKGPRYEGADVTVLLGLVAAGHGLALLPASVLAGRTGLRGVPVGTPRLVHRVEMLRAPATRTGDEPAAWLAARLTDRPANPAGF</sequence>
<evidence type="ECO:0000259" key="5">
    <source>
        <dbReference type="PROSITE" id="PS50931"/>
    </source>
</evidence>
<comment type="caution">
    <text evidence="6">The sequence shown here is derived from an EMBL/GenBank/DDBJ whole genome shotgun (WGS) entry which is preliminary data.</text>
</comment>
<proteinExistence type="inferred from homology"/>
<organism evidence="6 7">
    <name type="scientific">Actinoplanes lutulentus</name>
    <dbReference type="NCBI Taxonomy" id="1287878"/>
    <lineage>
        <taxon>Bacteria</taxon>
        <taxon>Bacillati</taxon>
        <taxon>Actinomycetota</taxon>
        <taxon>Actinomycetes</taxon>
        <taxon>Micromonosporales</taxon>
        <taxon>Micromonosporaceae</taxon>
        <taxon>Actinoplanes</taxon>
    </lineage>
</organism>
<keyword evidence="3 6" id="KW-0238">DNA-binding</keyword>
<name>A0A327ZF56_9ACTN</name>
<dbReference type="PANTHER" id="PTHR30346:SF29">
    <property type="entry name" value="LYSR SUBSTRATE-BINDING"/>
    <property type="match status" value="1"/>
</dbReference>
<accession>A0A327ZF56</accession>
<dbReference type="AlphaFoldDB" id="A0A327ZF56"/>
<gene>
    <name evidence="6" type="ORF">B0I29_104121</name>
</gene>
<dbReference type="InterPro" id="IPR005119">
    <property type="entry name" value="LysR_subst-bd"/>
</dbReference>
<dbReference type="SUPFAM" id="SSF46785">
    <property type="entry name" value="Winged helix' DNA-binding domain"/>
    <property type="match status" value="1"/>
</dbReference>
<dbReference type="GO" id="GO:0032993">
    <property type="term" value="C:protein-DNA complex"/>
    <property type="evidence" value="ECO:0007669"/>
    <property type="project" value="TreeGrafter"/>
</dbReference>
<evidence type="ECO:0000313" key="7">
    <source>
        <dbReference type="Proteomes" id="UP000249341"/>
    </source>
</evidence>
<dbReference type="FunFam" id="1.10.10.10:FF:000001">
    <property type="entry name" value="LysR family transcriptional regulator"/>
    <property type="match status" value="1"/>
</dbReference>
<evidence type="ECO:0000256" key="4">
    <source>
        <dbReference type="ARBA" id="ARBA00023163"/>
    </source>
</evidence>
<keyword evidence="4" id="KW-0804">Transcription</keyword>